<evidence type="ECO:0000256" key="1">
    <source>
        <dbReference type="SAM" id="MobiDB-lite"/>
    </source>
</evidence>
<comment type="caution">
    <text evidence="2">The sequence shown here is derived from an EMBL/GenBank/DDBJ whole genome shotgun (WGS) entry which is preliminary data.</text>
</comment>
<sequence length="368" mass="40955">MRLELPEDVYNAVPACWWSRERWIAHNLALYDEHYAQLRAEEKVDSVGRRTFEHYLIAESGGADYATGRNSRVTMGQLQAATLRSESTMHRCRRLVNTLGTRTVVFRGRQRTKLERLDSWRRGDRARGWAAVSALHESSTLPVDNEAVETLLHQGFGTPPGRSSGPLALSPPKRVSSPQNVMKGRAARGKDTKGRRRKPRSYDSRALLLASRVRSDDRFPGWVRRLGVQGLAAVLTRRAVAGWQADDVHAALDEVYLSGRKIFDRPRDPHAYLAFLLSGTPIDEPPMLLDRAREASLEAEWQARQRAEREARRAEAMAKVPAAPDSAARAAALAIAAAAGHKAISTAAAHRAAAEAARRELARRTREN</sequence>
<name>A0ABS0CG96_9NOCA</name>
<feature type="region of interest" description="Disordered" evidence="1">
    <location>
        <begin position="154"/>
        <end position="201"/>
    </location>
</feature>
<evidence type="ECO:0000313" key="3">
    <source>
        <dbReference type="Proteomes" id="UP000807309"/>
    </source>
</evidence>
<gene>
    <name evidence="2" type="ORF">IU470_30170</name>
</gene>
<dbReference type="RefSeq" id="WP_195036193.1">
    <property type="nucleotide sequence ID" value="NZ_JADLRE010000035.1"/>
</dbReference>
<protein>
    <recommendedName>
        <fullName evidence="4">Replication protein</fullName>
    </recommendedName>
</protein>
<accession>A0ABS0CG96</accession>
<dbReference type="EMBL" id="JADLRE010000035">
    <property type="protein sequence ID" value="MBF6229344.1"/>
    <property type="molecule type" value="Genomic_DNA"/>
</dbReference>
<reference evidence="2 3" key="1">
    <citation type="submission" date="2020-10" db="EMBL/GenBank/DDBJ databases">
        <title>Identification of Nocardia species via Next-generation sequencing and recognition of intraspecies genetic diversity.</title>
        <authorList>
            <person name="Li P."/>
            <person name="Li P."/>
            <person name="Lu B."/>
        </authorList>
    </citation>
    <scope>NUCLEOTIDE SEQUENCE [LARGE SCALE GENOMIC DNA]</scope>
    <source>
        <strain evidence="2 3">N-11</strain>
    </source>
</reference>
<keyword evidence="3" id="KW-1185">Reference proteome</keyword>
<organism evidence="2 3">
    <name type="scientific">Nocardia abscessus</name>
    <dbReference type="NCBI Taxonomy" id="120957"/>
    <lineage>
        <taxon>Bacteria</taxon>
        <taxon>Bacillati</taxon>
        <taxon>Actinomycetota</taxon>
        <taxon>Actinomycetes</taxon>
        <taxon>Mycobacteriales</taxon>
        <taxon>Nocardiaceae</taxon>
        <taxon>Nocardia</taxon>
    </lineage>
</organism>
<evidence type="ECO:0008006" key="4">
    <source>
        <dbReference type="Google" id="ProtNLM"/>
    </source>
</evidence>
<dbReference type="Proteomes" id="UP000807309">
    <property type="component" value="Unassembled WGS sequence"/>
</dbReference>
<proteinExistence type="predicted"/>
<evidence type="ECO:0000313" key="2">
    <source>
        <dbReference type="EMBL" id="MBF6229344.1"/>
    </source>
</evidence>